<evidence type="ECO:0000313" key="1">
    <source>
        <dbReference type="EMBL" id="OBX67076.1"/>
    </source>
</evidence>
<dbReference type="Proteomes" id="UP000092607">
    <property type="component" value="Unassembled WGS sequence"/>
</dbReference>
<comment type="caution">
    <text evidence="1">The sequence shown here is derived from an EMBL/GenBank/DDBJ whole genome shotgun (WGS) entry which is preliminary data.</text>
</comment>
<gene>
    <name evidence="1" type="ORF">A9309_12345</name>
</gene>
<sequence length="157" mass="18576">MGYQIMNMIDAIYHIQYNPFKYGEYIYRFYSNLPEYQNNILLLPLIIPLCIHSKYTNKITGSNKRSSLLTIFENKKELYDLQERIDALQMLSRQSLQYCLGKELLYLNIDELNIYANNLDKKTVKKFNPDSKIAERLALLFGKYSVDEIYSYLGVKL</sequence>
<reference evidence="1 2" key="1">
    <citation type="submission" date="2016-06" db="EMBL/GenBank/DDBJ databases">
        <title>Draft genome of Moraxella lacunata CCUG 57757A.</title>
        <authorList>
            <person name="Salva-Serra F."/>
            <person name="Engstrom-Jakobsson H."/>
            <person name="Thorell K."/>
            <person name="Gonzales-Siles L."/>
            <person name="Karlsson R."/>
            <person name="Boulund F."/>
            <person name="Engstrand L."/>
            <person name="Kristiansson E."/>
            <person name="Moore E."/>
        </authorList>
    </citation>
    <scope>NUCLEOTIDE SEQUENCE [LARGE SCALE GENOMIC DNA]</scope>
    <source>
        <strain evidence="1 2">CCUG 57757A</strain>
    </source>
</reference>
<protein>
    <submittedName>
        <fullName evidence="1">Uncharacterized protein</fullName>
    </submittedName>
</protein>
<accession>A0A1B8Q7Z1</accession>
<dbReference type="EMBL" id="LZMS01000005">
    <property type="protein sequence ID" value="OBX67076.1"/>
    <property type="molecule type" value="Genomic_DNA"/>
</dbReference>
<dbReference type="AlphaFoldDB" id="A0A1B8Q7Z1"/>
<evidence type="ECO:0000313" key="2">
    <source>
        <dbReference type="Proteomes" id="UP000092607"/>
    </source>
</evidence>
<dbReference type="Pfam" id="PF20131">
    <property type="entry name" value="MC3"/>
    <property type="match status" value="1"/>
</dbReference>
<proteinExistence type="predicted"/>
<organism evidence="1 2">
    <name type="scientific">Moraxella lacunata</name>
    <dbReference type="NCBI Taxonomy" id="477"/>
    <lineage>
        <taxon>Bacteria</taxon>
        <taxon>Pseudomonadati</taxon>
        <taxon>Pseudomonadota</taxon>
        <taxon>Gammaproteobacteria</taxon>
        <taxon>Moraxellales</taxon>
        <taxon>Moraxellaceae</taxon>
        <taxon>Moraxella</taxon>
    </lineage>
</organism>
<dbReference type="InterPro" id="IPR045390">
    <property type="entry name" value="ABC-3C_MC3"/>
</dbReference>
<name>A0A1B8Q7Z1_MORLA</name>